<feature type="transmembrane region" description="Helical" evidence="9">
    <location>
        <begin position="558"/>
        <end position="579"/>
    </location>
</feature>
<dbReference type="NCBIfam" id="TIGR00786">
    <property type="entry name" value="dctM"/>
    <property type="match status" value="1"/>
</dbReference>
<evidence type="ECO:0000256" key="6">
    <source>
        <dbReference type="ARBA" id="ARBA00022989"/>
    </source>
</evidence>
<comment type="subcellular location">
    <subcellularLocation>
        <location evidence="1 8">Cell inner membrane</location>
        <topology evidence="1 8">Multi-pass membrane protein</topology>
    </subcellularLocation>
</comment>
<evidence type="ECO:0000256" key="1">
    <source>
        <dbReference type="ARBA" id="ARBA00004429"/>
    </source>
</evidence>
<dbReference type="PANTHER" id="PTHR33362">
    <property type="entry name" value="SIALIC ACID TRAP TRANSPORTER PERMEASE PROTEIN SIAT-RELATED"/>
    <property type="match status" value="1"/>
</dbReference>
<feature type="transmembrane region" description="Helical" evidence="9">
    <location>
        <begin position="256"/>
        <end position="286"/>
    </location>
</feature>
<keyword evidence="4 8" id="KW-0997">Cell inner membrane</keyword>
<dbReference type="GO" id="GO:0005886">
    <property type="term" value="C:plasma membrane"/>
    <property type="evidence" value="ECO:0007669"/>
    <property type="project" value="UniProtKB-SubCell"/>
</dbReference>
<dbReference type="InterPro" id="IPR055348">
    <property type="entry name" value="DctQ"/>
</dbReference>
<feature type="transmembrane region" description="Helical" evidence="9">
    <location>
        <begin position="206"/>
        <end position="235"/>
    </location>
</feature>
<feature type="transmembrane region" description="Helical" evidence="9">
    <location>
        <begin position="368"/>
        <end position="394"/>
    </location>
</feature>
<evidence type="ECO:0000256" key="2">
    <source>
        <dbReference type="ARBA" id="ARBA00022448"/>
    </source>
</evidence>
<protein>
    <submittedName>
        <fullName evidence="12">TRAP transporter large permease subunit</fullName>
    </submittedName>
</protein>
<evidence type="ECO:0000256" key="7">
    <source>
        <dbReference type="ARBA" id="ARBA00023136"/>
    </source>
</evidence>
<feature type="domain" description="TRAP C4-dicarboxylate transport system permease DctM subunit" evidence="11">
    <location>
        <begin position="213"/>
        <end position="619"/>
    </location>
</feature>
<keyword evidence="6 9" id="KW-1133">Transmembrane helix</keyword>
<dbReference type="Pfam" id="PF04290">
    <property type="entry name" value="DctQ"/>
    <property type="match status" value="1"/>
</dbReference>
<dbReference type="OrthoDB" id="7847241at2"/>
<dbReference type="PANTHER" id="PTHR33362:SF2">
    <property type="entry name" value="TRAP TRANSPORTER LARGE PERMEASE PROTEIN"/>
    <property type="match status" value="1"/>
</dbReference>
<evidence type="ECO:0000259" key="10">
    <source>
        <dbReference type="Pfam" id="PF04290"/>
    </source>
</evidence>
<keyword evidence="7 9" id="KW-0472">Membrane</keyword>
<organism evidence="12 13">
    <name type="scientific">Siculibacillus lacustris</name>
    <dbReference type="NCBI Taxonomy" id="1549641"/>
    <lineage>
        <taxon>Bacteria</taxon>
        <taxon>Pseudomonadati</taxon>
        <taxon>Pseudomonadota</taxon>
        <taxon>Alphaproteobacteria</taxon>
        <taxon>Hyphomicrobiales</taxon>
        <taxon>Ancalomicrobiaceae</taxon>
        <taxon>Siculibacillus</taxon>
    </lineage>
</organism>
<keyword evidence="13" id="KW-1185">Reference proteome</keyword>
<feature type="transmembrane region" description="Helical" evidence="9">
    <location>
        <begin position="471"/>
        <end position="495"/>
    </location>
</feature>
<gene>
    <name evidence="12" type="ORF">EYW49_01485</name>
</gene>
<feature type="transmembrane region" description="Helical" evidence="9">
    <location>
        <begin position="339"/>
        <end position="362"/>
    </location>
</feature>
<dbReference type="EMBL" id="SJFN01000002">
    <property type="protein sequence ID" value="TBW40851.1"/>
    <property type="molecule type" value="Genomic_DNA"/>
</dbReference>
<feature type="transmembrane region" description="Helical" evidence="9">
    <location>
        <begin position="67"/>
        <end position="84"/>
    </location>
</feature>
<keyword evidence="5 9" id="KW-0812">Transmembrane</keyword>
<proteinExistence type="predicted"/>
<keyword evidence="3" id="KW-1003">Cell membrane</keyword>
<feature type="transmembrane region" description="Helical" evidence="9">
    <location>
        <begin position="515"/>
        <end position="546"/>
    </location>
</feature>
<evidence type="ECO:0000256" key="5">
    <source>
        <dbReference type="ARBA" id="ARBA00022692"/>
    </source>
</evidence>
<feature type="transmembrane region" description="Helical" evidence="9">
    <location>
        <begin position="599"/>
        <end position="619"/>
    </location>
</feature>
<comment type="function">
    <text evidence="8">Part of the tripartite ATP-independent periplasmic (TRAP) transport system.</text>
</comment>
<evidence type="ECO:0000256" key="9">
    <source>
        <dbReference type="SAM" id="Phobius"/>
    </source>
</evidence>
<dbReference type="GO" id="GO:0022857">
    <property type="term" value="F:transmembrane transporter activity"/>
    <property type="evidence" value="ECO:0007669"/>
    <property type="project" value="UniProtKB-UniRule"/>
</dbReference>
<evidence type="ECO:0000256" key="3">
    <source>
        <dbReference type="ARBA" id="ARBA00022475"/>
    </source>
</evidence>
<dbReference type="InterPro" id="IPR010656">
    <property type="entry name" value="DctM"/>
</dbReference>
<dbReference type="AlphaFoldDB" id="A0A4Q9VX54"/>
<dbReference type="RefSeq" id="WP_131305230.1">
    <property type="nucleotide sequence ID" value="NZ_SJFN01000002.1"/>
</dbReference>
<reference evidence="12 13" key="1">
    <citation type="submission" date="2019-02" db="EMBL/GenBank/DDBJ databases">
        <title>Siculibacillus lacustris gen. nov., sp. nov., a new rosette-forming bacterium isolated from a freshwater crater lake (Lake St. Ana, Romania).</title>
        <authorList>
            <person name="Felfoldi T."/>
            <person name="Marton Z."/>
            <person name="Szabo A."/>
            <person name="Mentes A."/>
            <person name="Boka K."/>
            <person name="Marialigeti K."/>
            <person name="Mathe I."/>
            <person name="Koncz M."/>
            <person name="Schumann P."/>
            <person name="Toth E."/>
        </authorList>
    </citation>
    <scope>NUCLEOTIDE SEQUENCE [LARGE SCALE GENOMIC DNA]</scope>
    <source>
        <strain evidence="12 13">SA-279</strain>
    </source>
</reference>
<dbReference type="Proteomes" id="UP000292781">
    <property type="component" value="Unassembled WGS sequence"/>
</dbReference>
<comment type="caution">
    <text evidence="12">The sequence shown here is derived from an EMBL/GenBank/DDBJ whole genome shotgun (WGS) entry which is preliminary data.</text>
</comment>
<feature type="domain" description="Tripartite ATP-independent periplasmic transporters DctQ component" evidence="10">
    <location>
        <begin position="44"/>
        <end position="170"/>
    </location>
</feature>
<dbReference type="InterPro" id="IPR004681">
    <property type="entry name" value="TRAP_DctM"/>
</dbReference>
<feature type="transmembrane region" description="Helical" evidence="9">
    <location>
        <begin position="415"/>
        <end position="433"/>
    </location>
</feature>
<evidence type="ECO:0000313" key="13">
    <source>
        <dbReference type="Proteomes" id="UP000292781"/>
    </source>
</evidence>
<evidence type="ECO:0000259" key="11">
    <source>
        <dbReference type="Pfam" id="PF06808"/>
    </source>
</evidence>
<dbReference type="Pfam" id="PF06808">
    <property type="entry name" value="DctM"/>
    <property type="match status" value="1"/>
</dbReference>
<evidence type="ECO:0000313" key="12">
    <source>
        <dbReference type="EMBL" id="TBW40851.1"/>
    </source>
</evidence>
<feature type="transmembrane region" description="Helical" evidence="9">
    <location>
        <begin position="298"/>
        <end position="327"/>
    </location>
</feature>
<evidence type="ECO:0000256" key="8">
    <source>
        <dbReference type="RuleBase" id="RU369079"/>
    </source>
</evidence>
<feature type="transmembrane region" description="Helical" evidence="9">
    <location>
        <begin position="173"/>
        <end position="194"/>
    </location>
</feature>
<name>A0A4Q9VX54_9HYPH</name>
<feature type="transmembrane region" description="Helical" evidence="9">
    <location>
        <begin position="36"/>
        <end position="55"/>
    </location>
</feature>
<feature type="transmembrane region" description="Helical" evidence="9">
    <location>
        <begin position="439"/>
        <end position="459"/>
    </location>
</feature>
<evidence type="ECO:0000256" key="4">
    <source>
        <dbReference type="ARBA" id="ARBA00022519"/>
    </source>
</evidence>
<keyword evidence="2 8" id="KW-0813">Transport</keyword>
<accession>A0A4Q9VX54</accession>
<sequence length="624" mass="65664">MNNANPSDLSSGGFAALKAACGRLERGIALVTEVPGAILVVVEVVVLFAGVTFRYGLHKPLVWSDELASILFLWLCMLGAVVAQHRGAHMRLTVIAGLLKAPWRARIETISSAAVILFLGLTVAPALEHAVDQMLITTPALHLPDAVRSAAILTGTTLMLVIAVLQLIQTSKLLDVIIAVVLIAVCGGLLQLFLPQLQDMENWNLVVFFGIGVTALVLGGAPIAFAFGLATTVYLRFMTFMPESIVISRMDEGMSTFVLLSIPLFVLLGLLIEVTGIAAALVNLLVVLVGHFKGGLSYVLIGAMYLVSGISGSKAADMAAIAPVLLPEMQRRGKEPGELIGLLSSSAAMAETIPPSIVLITVGSVTGVSIAALFTGGLLPAAVGALGLVLVAFLRSRREDVTHAERASWNQIVKALVTSIPALLLLALIRWAVVSGVATATEVSTLGVVYTVLVAVLVFRRFPLDRVWPMLCDTLALSGAIMIILGCATAMAWALTQSGFSQQLAHAMAQMPGGAAGFMALSIVVFAVLGSVLEGIPAIVVFAPLLFPIAHDLGIDPVHYAIMMVLSMSLGLFTPPLGIGFYQACAIGRVDPDKAMRAIWPYMTALFVAAIIVAAVPWLSRPHL</sequence>
<feature type="transmembrane region" description="Helical" evidence="9">
    <location>
        <begin position="105"/>
        <end position="127"/>
    </location>
</feature>
<feature type="transmembrane region" description="Helical" evidence="9">
    <location>
        <begin position="147"/>
        <end position="168"/>
    </location>
</feature>